<reference evidence="1 2" key="1">
    <citation type="submission" date="2016-04" db="EMBL/GenBank/DDBJ databases">
        <title>Deep-sea bacteria in the southern Pacific.</title>
        <authorList>
            <person name="Tang K."/>
        </authorList>
    </citation>
    <scope>NUCLEOTIDE SEQUENCE [LARGE SCALE GENOMIC DNA]</scope>
    <source>
        <strain evidence="1 2">JLT2014</strain>
    </source>
</reference>
<dbReference type="KEGG" id="paby:Ga0080574_TMP893"/>
<dbReference type="PRINTS" id="PR01996">
    <property type="entry name" value="MTP1FAMILY"/>
</dbReference>
<keyword evidence="2" id="KW-1185">Reference proteome</keyword>
<protein>
    <submittedName>
        <fullName evidence="1">Phage major tail protein, TP901-1 family</fullName>
    </submittedName>
</protein>
<organism evidence="1 2">
    <name type="scientific">Salipiger abyssi</name>
    <dbReference type="NCBI Taxonomy" id="1250539"/>
    <lineage>
        <taxon>Bacteria</taxon>
        <taxon>Pseudomonadati</taxon>
        <taxon>Pseudomonadota</taxon>
        <taxon>Alphaproteobacteria</taxon>
        <taxon>Rhodobacterales</taxon>
        <taxon>Roseobacteraceae</taxon>
        <taxon>Salipiger</taxon>
    </lineage>
</organism>
<dbReference type="AlphaFoldDB" id="A0A1P8UPD9"/>
<dbReference type="STRING" id="1250539.Ga0080574_TMP893"/>
<dbReference type="InterPro" id="IPR022344">
    <property type="entry name" value="GTA_major-tail"/>
</dbReference>
<evidence type="ECO:0000313" key="2">
    <source>
        <dbReference type="Proteomes" id="UP000187059"/>
    </source>
</evidence>
<dbReference type="Pfam" id="PF06199">
    <property type="entry name" value="Phage_tail_2"/>
    <property type="match status" value="1"/>
</dbReference>
<dbReference type="InterPro" id="IPR011855">
    <property type="entry name" value="Phgtail_TP901_1"/>
</dbReference>
<accession>A0A1P8UPD9</accession>
<sequence>MATQKGRLLLVKIGDGQETEQFSTLCGLREKTFGFSVNESDATQADYENPGGQIWTRGVSGARRLNVSGTGLFEDHATLERMRSICIGSGPADTVDAVGNFQVIVPGDGTYEAEFHVSQFERVGPQEGEITYSLTMASNGPPAFTAEA</sequence>
<gene>
    <name evidence="1" type="ORF">Ga0080574_TMP893</name>
</gene>
<dbReference type="EMBL" id="CP015093">
    <property type="protein sequence ID" value="APZ51227.1"/>
    <property type="molecule type" value="Genomic_DNA"/>
</dbReference>
<evidence type="ECO:0000313" key="1">
    <source>
        <dbReference type="EMBL" id="APZ51227.1"/>
    </source>
</evidence>
<dbReference type="RefSeq" id="WP_076695576.1">
    <property type="nucleotide sequence ID" value="NZ_CP015093.1"/>
</dbReference>
<name>A0A1P8UPD9_9RHOB</name>
<dbReference type="OrthoDB" id="8397025at2"/>
<proteinExistence type="predicted"/>
<dbReference type="Proteomes" id="UP000187059">
    <property type="component" value="Chromosome"/>
</dbReference>